<dbReference type="RefSeq" id="WP_151544133.1">
    <property type="nucleotide sequence ID" value="NZ_WBMR01000130.1"/>
</dbReference>
<dbReference type="OrthoDB" id="3486521at2"/>
<feature type="compositionally biased region" description="Pro residues" evidence="1">
    <location>
        <begin position="1"/>
        <end position="10"/>
    </location>
</feature>
<feature type="compositionally biased region" description="Basic and acidic residues" evidence="1">
    <location>
        <begin position="297"/>
        <end position="321"/>
    </location>
</feature>
<evidence type="ECO:0008006" key="4">
    <source>
        <dbReference type="Google" id="ProtNLM"/>
    </source>
</evidence>
<sequence length="404" mass="42715">MTPTYDPPRPIFGHSPDRTPDTAPSAPPGSAPGLDLAQPSQDVAAADHDHYGRPVQVFNLRYLPGFLARRRAEGETPAEGADRPGRWLLVVASVLLLLLAAAQGYVSYRAQYAFVHAEKGEKTASTLEALGLDAAAVIFALLALAQARLGRTAVTERALNLACVIGSLCMNALSADPGSAKSVAAWVMPAALYAAASDRLIAVVRQRALADRDGAEEGSPLAAARGLALWVLRFAMAPWSTLGGFRDWVLDEAPVAPGRRALPTPDKAHGKARKKLPALPWRRDTDRDTEADTGADSGHDSNDADGDSHPDTTPDTDRDTDADNNGDSNGGNGPDGKRRVSRPRRRSGGKTTGKTALDKARALLAADPTMSGAELGRRLKVSDRTGQRLYAQITADSAKGDDAR</sequence>
<protein>
    <recommendedName>
        <fullName evidence="4">DUF2637 domain-containing protein</fullName>
    </recommendedName>
</protein>
<organism evidence="2 3">
    <name type="scientific">Actinomadura montaniterrae</name>
    <dbReference type="NCBI Taxonomy" id="1803903"/>
    <lineage>
        <taxon>Bacteria</taxon>
        <taxon>Bacillati</taxon>
        <taxon>Actinomycetota</taxon>
        <taxon>Actinomycetes</taxon>
        <taxon>Streptosporangiales</taxon>
        <taxon>Thermomonosporaceae</taxon>
        <taxon>Actinomadura</taxon>
    </lineage>
</organism>
<name>A0A6L3VMW9_9ACTN</name>
<feature type="region of interest" description="Disordered" evidence="1">
    <location>
        <begin position="257"/>
        <end position="358"/>
    </location>
</feature>
<feature type="region of interest" description="Disordered" evidence="1">
    <location>
        <begin position="1"/>
        <end position="37"/>
    </location>
</feature>
<feature type="compositionally biased region" description="Basic residues" evidence="1">
    <location>
        <begin position="339"/>
        <end position="348"/>
    </location>
</feature>
<dbReference type="EMBL" id="WBMR01000130">
    <property type="protein sequence ID" value="KAB2371126.1"/>
    <property type="molecule type" value="Genomic_DNA"/>
</dbReference>
<comment type="caution">
    <text evidence="2">The sequence shown here is derived from an EMBL/GenBank/DDBJ whole genome shotgun (WGS) entry which is preliminary data.</text>
</comment>
<evidence type="ECO:0000313" key="2">
    <source>
        <dbReference type="EMBL" id="KAB2371126.1"/>
    </source>
</evidence>
<dbReference type="Proteomes" id="UP000483004">
    <property type="component" value="Unassembled WGS sequence"/>
</dbReference>
<evidence type="ECO:0000313" key="3">
    <source>
        <dbReference type="Proteomes" id="UP000483004"/>
    </source>
</evidence>
<proteinExistence type="predicted"/>
<feature type="compositionally biased region" description="Basic and acidic residues" evidence="1">
    <location>
        <begin position="281"/>
        <end position="290"/>
    </location>
</feature>
<dbReference type="AlphaFoldDB" id="A0A6L3VMW9"/>
<reference evidence="2 3" key="1">
    <citation type="submission" date="2019-09" db="EMBL/GenBank/DDBJ databases">
        <title>Actinomadura physcomitrii sp. nov., a novel actinomycete isolated from moss [Physcomitrium sphaericum (Ludw) Fuernr].</title>
        <authorList>
            <person name="Liu C."/>
            <person name="Zhuang X."/>
        </authorList>
    </citation>
    <scope>NUCLEOTIDE SEQUENCE [LARGE SCALE GENOMIC DNA]</scope>
    <source>
        <strain evidence="2 3">CYP1-1B</strain>
    </source>
</reference>
<evidence type="ECO:0000256" key="1">
    <source>
        <dbReference type="SAM" id="MobiDB-lite"/>
    </source>
</evidence>
<keyword evidence="3" id="KW-1185">Reference proteome</keyword>
<accession>A0A6L3VMW9</accession>
<gene>
    <name evidence="2" type="ORF">F9B16_32950</name>
</gene>